<accession>A0A9W9ATA6</accession>
<feature type="signal peptide" evidence="2">
    <location>
        <begin position="1"/>
        <end position="28"/>
    </location>
</feature>
<sequence length="326" mass="36590">MVPSPLRLLVAVSFFASLLAIIAAPVAARTPRKQALSEVRVILQARYNRWLLLLDQTTSFEGVWNPQENLMGGRRRPNSAALRSRLIATVGHLSMNRSERKSFYTSLEAVKGTSQLDWVVNAIVKLYDMPDFIRSEWTEGLQVQIQYLPQLFRWALIFNSAVAFRGELRPDGLCMEGNKSTPSHSSDEILATVGRFMSFNITKLYQDLVKTEGDSNFNWVVNATRSLLLDEDFIPDTTWEVNRPAINSVIQDALLRRPFGLLPPPPAWEPTPPVPTTLSSSVAAQKHSAEPDWNVEEGKPAPKRRPIARSFAQAADIKVHSNNDSR</sequence>
<evidence type="ECO:0000313" key="3">
    <source>
        <dbReference type="EMBL" id="KAJ4490063.1"/>
    </source>
</evidence>
<keyword evidence="2" id="KW-0732">Signal</keyword>
<feature type="chain" id="PRO_5040852609" evidence="2">
    <location>
        <begin position="29"/>
        <end position="326"/>
    </location>
</feature>
<feature type="region of interest" description="Disordered" evidence="1">
    <location>
        <begin position="266"/>
        <end position="306"/>
    </location>
</feature>
<evidence type="ECO:0000256" key="1">
    <source>
        <dbReference type="SAM" id="MobiDB-lite"/>
    </source>
</evidence>
<dbReference type="AlphaFoldDB" id="A0A9W9ATA6"/>
<name>A0A9W9ATA6_9AGAR</name>
<organism evidence="3 4">
    <name type="scientific">Lentinula aciculospora</name>
    <dbReference type="NCBI Taxonomy" id="153920"/>
    <lineage>
        <taxon>Eukaryota</taxon>
        <taxon>Fungi</taxon>
        <taxon>Dikarya</taxon>
        <taxon>Basidiomycota</taxon>
        <taxon>Agaricomycotina</taxon>
        <taxon>Agaricomycetes</taxon>
        <taxon>Agaricomycetidae</taxon>
        <taxon>Agaricales</taxon>
        <taxon>Marasmiineae</taxon>
        <taxon>Omphalotaceae</taxon>
        <taxon>Lentinula</taxon>
    </lineage>
</organism>
<protein>
    <submittedName>
        <fullName evidence="3">Uncharacterized protein</fullName>
    </submittedName>
</protein>
<feature type="compositionally biased region" description="Pro residues" evidence="1">
    <location>
        <begin position="266"/>
        <end position="275"/>
    </location>
</feature>
<dbReference type="Proteomes" id="UP001150266">
    <property type="component" value="Unassembled WGS sequence"/>
</dbReference>
<keyword evidence="4" id="KW-1185">Reference proteome</keyword>
<comment type="caution">
    <text evidence="3">The sequence shown here is derived from an EMBL/GenBank/DDBJ whole genome shotgun (WGS) entry which is preliminary data.</text>
</comment>
<reference evidence="3" key="1">
    <citation type="submission" date="2022-08" db="EMBL/GenBank/DDBJ databases">
        <title>A Global Phylogenomic Analysis of the Shiitake Genus Lentinula.</title>
        <authorList>
            <consortium name="DOE Joint Genome Institute"/>
            <person name="Sierra-Patev S."/>
            <person name="Min B."/>
            <person name="Naranjo-Ortiz M."/>
            <person name="Looney B."/>
            <person name="Konkel Z."/>
            <person name="Slot J.C."/>
            <person name="Sakamoto Y."/>
            <person name="Steenwyk J.L."/>
            <person name="Rokas A."/>
            <person name="Carro J."/>
            <person name="Camarero S."/>
            <person name="Ferreira P."/>
            <person name="Molpeceres G."/>
            <person name="Ruiz-Duenas F.J."/>
            <person name="Serrano A."/>
            <person name="Henrissat B."/>
            <person name="Drula E."/>
            <person name="Hughes K.W."/>
            <person name="Mata J.L."/>
            <person name="Ishikawa N.K."/>
            <person name="Vargas-Isla R."/>
            <person name="Ushijima S."/>
            <person name="Smith C.A."/>
            <person name="Ahrendt S."/>
            <person name="Andreopoulos W."/>
            <person name="He G."/>
            <person name="Labutti K."/>
            <person name="Lipzen A."/>
            <person name="Ng V."/>
            <person name="Riley R."/>
            <person name="Sandor L."/>
            <person name="Barry K."/>
            <person name="Martinez A.T."/>
            <person name="Xiao Y."/>
            <person name="Gibbons J.G."/>
            <person name="Terashima K."/>
            <person name="Grigoriev I.V."/>
            <person name="Hibbett D.S."/>
        </authorList>
    </citation>
    <scope>NUCLEOTIDE SEQUENCE</scope>
    <source>
        <strain evidence="3">JLM2183</strain>
    </source>
</reference>
<proteinExistence type="predicted"/>
<evidence type="ECO:0000313" key="4">
    <source>
        <dbReference type="Proteomes" id="UP001150266"/>
    </source>
</evidence>
<evidence type="ECO:0000256" key="2">
    <source>
        <dbReference type="SAM" id="SignalP"/>
    </source>
</evidence>
<gene>
    <name evidence="3" type="ORF">J3R30DRAFT_3418619</name>
</gene>
<dbReference type="EMBL" id="JAOTPV010000001">
    <property type="protein sequence ID" value="KAJ4490063.1"/>
    <property type="molecule type" value="Genomic_DNA"/>
</dbReference>